<evidence type="ECO:0000256" key="2">
    <source>
        <dbReference type="ARBA" id="ARBA00022490"/>
    </source>
</evidence>
<keyword evidence="2 5" id="KW-0963">Cytoplasm</keyword>
<dbReference type="AlphaFoldDB" id="A0A7I8L2Z5"/>
<sequence>MAVTGDDGERAAATLEAVEGEEDDSRPLLSARALEALTEFLAEQQRLQQETGVPTGGDDAEGDCAVELVSEDWRLSQFWYDPDTARTVAEEIMVLCAAAGSSCLVGCIACPTIYTYLKKMDPSIAVHLLEFDRRFEQYGADFTFYDYNKPYELPSVMRHAYQVVIADPPYLSQECLEKVARTVSFLARPEDSYLLLLTGEVQEERALELLKLRPCGFRPRHSSKLGNEFRIFTSYDPQGRLGGWA</sequence>
<evidence type="ECO:0000256" key="3">
    <source>
        <dbReference type="ARBA" id="ARBA00022603"/>
    </source>
</evidence>
<accession>A0A7I8L2Z5</accession>
<name>A0A7I8L2Z5_SPIIN</name>
<dbReference type="PROSITE" id="PS00092">
    <property type="entry name" value="N6_MTASE"/>
    <property type="match status" value="1"/>
</dbReference>
<dbReference type="InterPro" id="IPR041370">
    <property type="entry name" value="Mlase_EEF1AKMT1/ZCCHC4"/>
</dbReference>
<dbReference type="PANTHER" id="PTHR13200">
    <property type="entry name" value="EEF1A LYSINE METHYLTRANSFERASE 1"/>
    <property type="match status" value="1"/>
</dbReference>
<dbReference type="InterPro" id="IPR019369">
    <property type="entry name" value="Efm5/EEF1AKMT1"/>
</dbReference>
<evidence type="ECO:0000313" key="8">
    <source>
        <dbReference type="Proteomes" id="UP000663760"/>
    </source>
</evidence>
<dbReference type="Proteomes" id="UP000663760">
    <property type="component" value="Chromosome 10"/>
</dbReference>
<dbReference type="HAMAP" id="MF_03187">
    <property type="entry name" value="Methyltr_EFM5"/>
    <property type="match status" value="1"/>
</dbReference>
<evidence type="ECO:0000256" key="6">
    <source>
        <dbReference type="SAM" id="MobiDB-lite"/>
    </source>
</evidence>
<keyword evidence="3 5" id="KW-0489">Methyltransferase</keyword>
<evidence type="ECO:0000256" key="1">
    <source>
        <dbReference type="ARBA" id="ARBA00004496"/>
    </source>
</evidence>
<keyword evidence="8" id="KW-1185">Reference proteome</keyword>
<dbReference type="GO" id="GO:0032259">
    <property type="term" value="P:methylation"/>
    <property type="evidence" value="ECO:0007669"/>
    <property type="project" value="UniProtKB-KW"/>
</dbReference>
<dbReference type="EMBL" id="LR746273">
    <property type="protein sequence ID" value="CAA7403956.1"/>
    <property type="molecule type" value="Genomic_DNA"/>
</dbReference>
<keyword evidence="4 5" id="KW-0808">Transferase</keyword>
<dbReference type="EC" id="2.1.1.-" evidence="5"/>
<dbReference type="OrthoDB" id="206354at2759"/>
<dbReference type="GO" id="GO:0016279">
    <property type="term" value="F:protein-lysine N-methyltransferase activity"/>
    <property type="evidence" value="ECO:0007669"/>
    <property type="project" value="UniProtKB-UniRule"/>
</dbReference>
<dbReference type="InterPro" id="IPR002052">
    <property type="entry name" value="DNA_methylase_N6_adenine_CS"/>
</dbReference>
<proteinExistence type="inferred from homology"/>
<comment type="subcellular location">
    <subcellularLocation>
        <location evidence="1 5">Cytoplasm</location>
    </subcellularLocation>
</comment>
<comment type="similarity">
    <text evidence="5">Belongs to the class I-like SAM-binding methyltransferase superfamily. EFM5 family.</text>
</comment>
<dbReference type="GO" id="GO:0005737">
    <property type="term" value="C:cytoplasm"/>
    <property type="evidence" value="ECO:0007669"/>
    <property type="project" value="UniProtKB-SubCell"/>
</dbReference>
<dbReference type="Pfam" id="PF10237">
    <property type="entry name" value="N6-adenineMlase"/>
    <property type="match status" value="1"/>
</dbReference>
<dbReference type="PANTHER" id="PTHR13200:SF0">
    <property type="entry name" value="EEF1A LYSINE METHYLTRANSFERASE 1"/>
    <property type="match status" value="1"/>
</dbReference>
<evidence type="ECO:0000256" key="4">
    <source>
        <dbReference type="ARBA" id="ARBA00022679"/>
    </source>
</evidence>
<dbReference type="Gene3D" id="3.40.50.150">
    <property type="entry name" value="Vaccinia Virus protein VP39"/>
    <property type="match status" value="1"/>
</dbReference>
<protein>
    <recommendedName>
        <fullName evidence="5">Protein-lysine N-methyltransferase SI8410_10014634</fullName>
        <ecNumber evidence="5">2.1.1.-</ecNumber>
    </recommendedName>
</protein>
<dbReference type="InterPro" id="IPR029063">
    <property type="entry name" value="SAM-dependent_MTases_sf"/>
</dbReference>
<evidence type="ECO:0000256" key="5">
    <source>
        <dbReference type="HAMAP-Rule" id="MF_03187"/>
    </source>
</evidence>
<evidence type="ECO:0000313" key="7">
    <source>
        <dbReference type="EMBL" id="CAA7403956.1"/>
    </source>
</evidence>
<feature type="region of interest" description="Disordered" evidence="6">
    <location>
        <begin position="1"/>
        <end position="26"/>
    </location>
</feature>
<gene>
    <name evidence="7" type="ORF">SI8410_10014634</name>
</gene>
<organism evidence="7 8">
    <name type="scientific">Spirodela intermedia</name>
    <name type="common">Intermediate duckweed</name>
    <dbReference type="NCBI Taxonomy" id="51605"/>
    <lineage>
        <taxon>Eukaryota</taxon>
        <taxon>Viridiplantae</taxon>
        <taxon>Streptophyta</taxon>
        <taxon>Embryophyta</taxon>
        <taxon>Tracheophyta</taxon>
        <taxon>Spermatophyta</taxon>
        <taxon>Magnoliopsida</taxon>
        <taxon>Liliopsida</taxon>
        <taxon>Araceae</taxon>
        <taxon>Lemnoideae</taxon>
        <taxon>Spirodela</taxon>
    </lineage>
</organism>
<comment type="function">
    <text evidence="5">S-adenosyl-L-methionine-dependent protein-lysine N-methyltransferase that methylates elongation factor 1-alpha.</text>
</comment>
<dbReference type="GO" id="GO:0003676">
    <property type="term" value="F:nucleic acid binding"/>
    <property type="evidence" value="ECO:0007669"/>
    <property type="project" value="InterPro"/>
</dbReference>
<reference evidence="7" key="1">
    <citation type="submission" date="2020-02" db="EMBL/GenBank/DDBJ databases">
        <authorList>
            <person name="Scholz U."/>
            <person name="Mascher M."/>
            <person name="Fiebig A."/>
        </authorList>
    </citation>
    <scope>NUCLEOTIDE SEQUENCE</scope>
</reference>